<dbReference type="InterPro" id="IPR002656">
    <property type="entry name" value="Acyl_transf_3_dom"/>
</dbReference>
<feature type="domain" description="Acyltransferase 3" evidence="2">
    <location>
        <begin position="39"/>
        <end position="324"/>
    </location>
</feature>
<feature type="transmembrane region" description="Helical" evidence="1">
    <location>
        <begin position="51"/>
        <end position="69"/>
    </location>
</feature>
<keyword evidence="1" id="KW-0472">Membrane</keyword>
<sequence length="342" mass="36345">MRRERRIDVLLATSVTVGILGQWLATSYVVTDDLHVASLLTAVPELAPATWLLQTLPVFFFTSGYAHGGEGSSAALRLRPMLTFLLAWGAGLAVLSVNGFSLAAIREILGPVLQPLWFLVPYLLLTAVAPWLRRAVLRYGWGTALVPGISVALVDLARFAWPELGWLGSVNAISAWAVPFLLGLAWRQGSISGAWLLSGGGMLAAMLIALGHYPVDMVDVPGAPVSNIAPPTAALLAFGCAQCGLAALAGDRLGRWAEDRRIAVLISDAAFPLYLWHPTALAIISLATVQFGPVAGLTSPPTSTTWLTLRFAWMPLCVTTLIGLLALARPRVPKPHAGHSSL</sequence>
<evidence type="ECO:0000259" key="2">
    <source>
        <dbReference type="Pfam" id="PF01757"/>
    </source>
</evidence>
<accession>A0A7W5VGA1</accession>
<evidence type="ECO:0000313" key="3">
    <source>
        <dbReference type="EMBL" id="MBB3731415.1"/>
    </source>
</evidence>
<dbReference type="GO" id="GO:0016747">
    <property type="term" value="F:acyltransferase activity, transferring groups other than amino-acyl groups"/>
    <property type="evidence" value="ECO:0007669"/>
    <property type="project" value="InterPro"/>
</dbReference>
<keyword evidence="1" id="KW-1133">Transmembrane helix</keyword>
<dbReference type="GeneID" id="95393512"/>
<evidence type="ECO:0000313" key="4">
    <source>
        <dbReference type="Proteomes" id="UP000579945"/>
    </source>
</evidence>
<feature type="transmembrane region" description="Helical" evidence="1">
    <location>
        <begin position="193"/>
        <end position="213"/>
    </location>
</feature>
<feature type="transmembrane region" description="Helical" evidence="1">
    <location>
        <begin position="233"/>
        <end position="250"/>
    </location>
</feature>
<keyword evidence="1" id="KW-0812">Transmembrane</keyword>
<feature type="transmembrane region" description="Helical" evidence="1">
    <location>
        <begin position="81"/>
        <end position="104"/>
    </location>
</feature>
<feature type="transmembrane region" description="Helical" evidence="1">
    <location>
        <begin position="307"/>
        <end position="328"/>
    </location>
</feature>
<dbReference type="Proteomes" id="UP000579945">
    <property type="component" value="Unassembled WGS sequence"/>
</dbReference>
<dbReference type="Pfam" id="PF01757">
    <property type="entry name" value="Acyl_transf_3"/>
    <property type="match status" value="1"/>
</dbReference>
<protein>
    <recommendedName>
        <fullName evidence="2">Acyltransferase 3 domain-containing protein</fullName>
    </recommendedName>
</protein>
<feature type="transmembrane region" description="Helical" evidence="1">
    <location>
        <begin position="166"/>
        <end position="186"/>
    </location>
</feature>
<feature type="transmembrane region" description="Helical" evidence="1">
    <location>
        <begin position="116"/>
        <end position="132"/>
    </location>
</feature>
<dbReference type="EMBL" id="JACIBV010000001">
    <property type="protein sequence ID" value="MBB3731415.1"/>
    <property type="molecule type" value="Genomic_DNA"/>
</dbReference>
<name>A0A7W5VGA1_9ACTN</name>
<evidence type="ECO:0000256" key="1">
    <source>
        <dbReference type="SAM" id="Phobius"/>
    </source>
</evidence>
<proteinExistence type="predicted"/>
<gene>
    <name evidence="3" type="ORF">FHR33_007275</name>
</gene>
<comment type="caution">
    <text evidence="3">The sequence shown here is derived from an EMBL/GenBank/DDBJ whole genome shotgun (WGS) entry which is preliminary data.</text>
</comment>
<reference evidence="3 4" key="1">
    <citation type="submission" date="2020-08" db="EMBL/GenBank/DDBJ databases">
        <title>Sequencing the genomes of 1000 actinobacteria strains.</title>
        <authorList>
            <person name="Klenk H.-P."/>
        </authorList>
    </citation>
    <scope>NUCLEOTIDE SEQUENCE [LARGE SCALE GENOMIC DNA]</scope>
    <source>
        <strain evidence="3 4">DSM 44320</strain>
    </source>
</reference>
<dbReference type="RefSeq" id="WP_183657419.1">
    <property type="nucleotide sequence ID" value="NZ_JACIBV010000001.1"/>
</dbReference>
<feature type="transmembrane region" description="Helical" evidence="1">
    <location>
        <begin position="139"/>
        <end position="160"/>
    </location>
</feature>
<organism evidence="3 4">
    <name type="scientific">Nonomuraea dietziae</name>
    <dbReference type="NCBI Taxonomy" id="65515"/>
    <lineage>
        <taxon>Bacteria</taxon>
        <taxon>Bacillati</taxon>
        <taxon>Actinomycetota</taxon>
        <taxon>Actinomycetes</taxon>
        <taxon>Streptosporangiales</taxon>
        <taxon>Streptosporangiaceae</taxon>
        <taxon>Nonomuraea</taxon>
    </lineage>
</organism>
<keyword evidence="4" id="KW-1185">Reference proteome</keyword>
<dbReference type="AlphaFoldDB" id="A0A7W5VGA1"/>
<feature type="transmembrane region" description="Helical" evidence="1">
    <location>
        <begin position="262"/>
        <end position="287"/>
    </location>
</feature>